<reference evidence="7 8" key="1">
    <citation type="submission" date="2016-10" db="EMBL/GenBank/DDBJ databases">
        <authorList>
            <person name="de Groot N.N."/>
        </authorList>
    </citation>
    <scope>NUCLEOTIDE SEQUENCE [LARGE SCALE GENOMIC DNA]</scope>
    <source>
        <strain evidence="7 8">DSM 9179</strain>
    </source>
</reference>
<dbReference type="Pfam" id="PF04542">
    <property type="entry name" value="Sigma70_r2"/>
    <property type="match status" value="1"/>
</dbReference>
<keyword evidence="8" id="KW-1185">Reference proteome</keyword>
<dbReference type="GO" id="GO:0006352">
    <property type="term" value="P:DNA-templated transcription initiation"/>
    <property type="evidence" value="ECO:0007669"/>
    <property type="project" value="InterPro"/>
</dbReference>
<evidence type="ECO:0000256" key="1">
    <source>
        <dbReference type="ARBA" id="ARBA00010641"/>
    </source>
</evidence>
<dbReference type="AlphaFoldDB" id="A0A1I0R1S3"/>
<dbReference type="EMBL" id="FOJI01000011">
    <property type="protein sequence ID" value="SEW34189.1"/>
    <property type="molecule type" value="Genomic_DNA"/>
</dbReference>
<dbReference type="OrthoDB" id="9795666at2"/>
<dbReference type="InterPro" id="IPR013325">
    <property type="entry name" value="RNA_pol_sigma_r2"/>
</dbReference>
<dbReference type="InterPro" id="IPR036388">
    <property type="entry name" value="WH-like_DNA-bd_sf"/>
</dbReference>
<evidence type="ECO:0000259" key="6">
    <source>
        <dbReference type="Pfam" id="PF08281"/>
    </source>
</evidence>
<gene>
    <name evidence="7" type="ORF">SAMN05421659_11116</name>
</gene>
<evidence type="ECO:0000256" key="3">
    <source>
        <dbReference type="ARBA" id="ARBA00023082"/>
    </source>
</evidence>
<evidence type="ECO:0000256" key="4">
    <source>
        <dbReference type="ARBA" id="ARBA00023163"/>
    </source>
</evidence>
<dbReference type="GO" id="GO:0016987">
    <property type="term" value="F:sigma factor activity"/>
    <property type="evidence" value="ECO:0007669"/>
    <property type="project" value="UniProtKB-KW"/>
</dbReference>
<name>A0A1I0R1S3_9FIRM</name>
<dbReference type="InterPro" id="IPR014284">
    <property type="entry name" value="RNA_pol_sigma-70_dom"/>
</dbReference>
<keyword evidence="4" id="KW-0804">Transcription</keyword>
<accession>A0A1I0R1S3</accession>
<evidence type="ECO:0000256" key="2">
    <source>
        <dbReference type="ARBA" id="ARBA00023015"/>
    </source>
</evidence>
<dbReference type="Gene3D" id="1.10.1740.10">
    <property type="match status" value="1"/>
</dbReference>
<sequence length="192" mass="22536">MKKIRENNLAKMEKLYELYESKMNFIAYGILNNAAQSEDIVQDSFIKLSNYLDKIKDVEDVNTKRLALKIVKTTAINAYRRNKKETELFEYAQEEEIEDPENVIDAKILHMHNHTMLDPIISDMPEIYKEVIELLYYYELSTSEISAITGLDKRTIRKRNERAKKYIIDRIGGSEYEKEPAKFATTLRGKNI</sequence>
<dbReference type="InterPro" id="IPR013249">
    <property type="entry name" value="RNA_pol_sigma70_r4_t2"/>
</dbReference>
<comment type="similarity">
    <text evidence="1">Belongs to the sigma-70 factor family. ECF subfamily.</text>
</comment>
<keyword evidence="3" id="KW-0731">Sigma factor</keyword>
<dbReference type="InterPro" id="IPR039425">
    <property type="entry name" value="RNA_pol_sigma-70-like"/>
</dbReference>
<dbReference type="Pfam" id="PF08281">
    <property type="entry name" value="Sigma70_r4_2"/>
    <property type="match status" value="1"/>
</dbReference>
<dbReference type="InterPro" id="IPR013324">
    <property type="entry name" value="RNA_pol_sigma_r3/r4-like"/>
</dbReference>
<evidence type="ECO:0000259" key="5">
    <source>
        <dbReference type="Pfam" id="PF04542"/>
    </source>
</evidence>
<dbReference type="PANTHER" id="PTHR43133:SF60">
    <property type="entry name" value="RNA POLYMERASE SIGMA FACTOR SIGV"/>
    <property type="match status" value="1"/>
</dbReference>
<dbReference type="SUPFAM" id="SSF88946">
    <property type="entry name" value="Sigma2 domain of RNA polymerase sigma factors"/>
    <property type="match status" value="1"/>
</dbReference>
<dbReference type="Proteomes" id="UP000199701">
    <property type="component" value="Unassembled WGS sequence"/>
</dbReference>
<dbReference type="PANTHER" id="PTHR43133">
    <property type="entry name" value="RNA POLYMERASE ECF-TYPE SIGMA FACTO"/>
    <property type="match status" value="1"/>
</dbReference>
<evidence type="ECO:0000313" key="7">
    <source>
        <dbReference type="EMBL" id="SEW34189.1"/>
    </source>
</evidence>
<organism evidence="7 8">
    <name type="scientific">[Clostridium] fimetarium</name>
    <dbReference type="NCBI Taxonomy" id="99656"/>
    <lineage>
        <taxon>Bacteria</taxon>
        <taxon>Bacillati</taxon>
        <taxon>Bacillota</taxon>
        <taxon>Clostridia</taxon>
        <taxon>Lachnospirales</taxon>
        <taxon>Lachnospiraceae</taxon>
    </lineage>
</organism>
<dbReference type="RefSeq" id="WP_092455000.1">
    <property type="nucleotide sequence ID" value="NZ_FOJI01000011.1"/>
</dbReference>
<dbReference type="NCBIfam" id="TIGR02937">
    <property type="entry name" value="sigma70-ECF"/>
    <property type="match status" value="1"/>
</dbReference>
<feature type="domain" description="RNA polymerase sigma-70 region 2" evidence="5">
    <location>
        <begin position="15"/>
        <end position="84"/>
    </location>
</feature>
<feature type="domain" description="RNA polymerase sigma factor 70 region 4 type 2" evidence="6">
    <location>
        <begin position="120"/>
        <end position="165"/>
    </location>
</feature>
<dbReference type="GO" id="GO:0003677">
    <property type="term" value="F:DNA binding"/>
    <property type="evidence" value="ECO:0007669"/>
    <property type="project" value="InterPro"/>
</dbReference>
<evidence type="ECO:0000313" key="8">
    <source>
        <dbReference type="Proteomes" id="UP000199701"/>
    </source>
</evidence>
<protein>
    <submittedName>
        <fullName evidence="7">RNA polymerase sigma-70 factor, ECF subfamily</fullName>
    </submittedName>
</protein>
<dbReference type="InterPro" id="IPR007627">
    <property type="entry name" value="RNA_pol_sigma70_r2"/>
</dbReference>
<keyword evidence="2" id="KW-0805">Transcription regulation</keyword>
<dbReference type="Gene3D" id="1.10.10.10">
    <property type="entry name" value="Winged helix-like DNA-binding domain superfamily/Winged helix DNA-binding domain"/>
    <property type="match status" value="1"/>
</dbReference>
<dbReference type="STRING" id="99656.SAMN05421659_11116"/>
<dbReference type="SUPFAM" id="SSF88659">
    <property type="entry name" value="Sigma3 and sigma4 domains of RNA polymerase sigma factors"/>
    <property type="match status" value="1"/>
</dbReference>
<proteinExistence type="inferred from homology"/>